<sequence length="53" mass="5776">MAEDVQTHAVFEKVTQPAAVGALASDEADPWLIVGHEKQFRKGGVRKIVFPVT</sequence>
<evidence type="ECO:0000313" key="2">
    <source>
        <dbReference type="Proteomes" id="UP001156670"/>
    </source>
</evidence>
<gene>
    <name evidence="1" type="ORF">GCM10007901_37280</name>
</gene>
<reference evidence="2" key="1">
    <citation type="journal article" date="2019" name="Int. J. Syst. Evol. Microbiol.">
        <title>The Global Catalogue of Microorganisms (GCM) 10K type strain sequencing project: providing services to taxonomists for standard genome sequencing and annotation.</title>
        <authorList>
            <consortium name="The Broad Institute Genomics Platform"/>
            <consortium name="The Broad Institute Genome Sequencing Center for Infectious Disease"/>
            <person name="Wu L."/>
            <person name="Ma J."/>
        </authorList>
    </citation>
    <scope>NUCLEOTIDE SEQUENCE [LARGE SCALE GENOMIC DNA]</scope>
    <source>
        <strain evidence="2">NBRC 111980</strain>
    </source>
</reference>
<organism evidence="1 2">
    <name type="scientific">Dyella acidisoli</name>
    <dbReference type="NCBI Taxonomy" id="1867834"/>
    <lineage>
        <taxon>Bacteria</taxon>
        <taxon>Pseudomonadati</taxon>
        <taxon>Pseudomonadota</taxon>
        <taxon>Gammaproteobacteria</taxon>
        <taxon>Lysobacterales</taxon>
        <taxon>Rhodanobacteraceae</taxon>
        <taxon>Dyella</taxon>
    </lineage>
</organism>
<name>A0ABQ5XWA5_9GAMM</name>
<dbReference type="EMBL" id="BSOB01000046">
    <property type="protein sequence ID" value="GLQ94776.1"/>
    <property type="molecule type" value="Genomic_DNA"/>
</dbReference>
<protein>
    <submittedName>
        <fullName evidence="1">Uncharacterized protein</fullName>
    </submittedName>
</protein>
<accession>A0ABQ5XWA5</accession>
<evidence type="ECO:0000313" key="1">
    <source>
        <dbReference type="EMBL" id="GLQ94776.1"/>
    </source>
</evidence>
<comment type="caution">
    <text evidence="1">The sequence shown here is derived from an EMBL/GenBank/DDBJ whole genome shotgun (WGS) entry which is preliminary data.</text>
</comment>
<keyword evidence="2" id="KW-1185">Reference proteome</keyword>
<dbReference type="Proteomes" id="UP001156670">
    <property type="component" value="Unassembled WGS sequence"/>
</dbReference>
<proteinExistence type="predicted"/>